<dbReference type="EMBL" id="FTNE01000013">
    <property type="protein sequence ID" value="SIQ98961.1"/>
    <property type="molecule type" value="Genomic_DNA"/>
</dbReference>
<gene>
    <name evidence="1" type="ORF">SAMN05421828_11319</name>
</gene>
<protein>
    <submittedName>
        <fullName evidence="1">Chemotaxis protein CheX</fullName>
    </submittedName>
</protein>
<dbReference type="Proteomes" id="UP000186308">
    <property type="component" value="Unassembled WGS sequence"/>
</dbReference>
<comment type="caution">
    <text evidence="1">The sequence shown here is derived from an EMBL/GenBank/DDBJ whole genome shotgun (WGS) entry which is preliminary data.</text>
</comment>
<dbReference type="AlphaFoldDB" id="A0A8G2CMH4"/>
<proteinExistence type="predicted"/>
<keyword evidence="2" id="KW-1185">Reference proteome</keyword>
<sequence>MQVLLAARASWAADQHGFLVEGFSPGVIATLELMGIEPAAFDHRREIRA</sequence>
<accession>A0A8G2CMH4</accession>
<evidence type="ECO:0000313" key="2">
    <source>
        <dbReference type="Proteomes" id="UP000186308"/>
    </source>
</evidence>
<reference evidence="1 2" key="1">
    <citation type="submission" date="2017-01" db="EMBL/GenBank/DDBJ databases">
        <authorList>
            <person name="Varghese N."/>
            <person name="Submissions S."/>
        </authorList>
    </citation>
    <scope>NUCLEOTIDE SEQUENCE [LARGE SCALE GENOMIC DNA]</scope>
    <source>
        <strain evidence="1 2">ATCC 35905</strain>
    </source>
</reference>
<organism evidence="1 2">
    <name type="scientific">Acidiphilium rubrum</name>
    <dbReference type="NCBI Taxonomy" id="526"/>
    <lineage>
        <taxon>Bacteria</taxon>
        <taxon>Pseudomonadati</taxon>
        <taxon>Pseudomonadota</taxon>
        <taxon>Alphaproteobacteria</taxon>
        <taxon>Acetobacterales</taxon>
        <taxon>Acidocellaceae</taxon>
        <taxon>Acidiphilium</taxon>
    </lineage>
</organism>
<evidence type="ECO:0000313" key="1">
    <source>
        <dbReference type="EMBL" id="SIQ98961.1"/>
    </source>
</evidence>
<name>A0A8G2CMH4_ACIRU</name>